<gene>
    <name evidence="8" type="ORF">C6P46_004845</name>
</gene>
<keyword evidence="9" id="KW-1185">Reference proteome</keyword>
<dbReference type="PROSITE" id="PS50405">
    <property type="entry name" value="GST_CTER"/>
    <property type="match status" value="1"/>
</dbReference>
<feature type="domain" description="EF-1-gamma C-terminal" evidence="5">
    <location>
        <begin position="376"/>
        <end position="534"/>
    </location>
</feature>
<dbReference type="FunFam" id="1.20.1050.10:FF:000006">
    <property type="entry name" value="Elongation factor 1 gamma"/>
    <property type="match status" value="1"/>
</dbReference>
<name>A0A9P6W1U2_RHOMI</name>
<dbReference type="OrthoDB" id="249703at2759"/>
<reference evidence="8 9" key="1">
    <citation type="submission" date="2020-11" db="EMBL/GenBank/DDBJ databases">
        <title>Kefir isolates.</title>
        <authorList>
            <person name="Marcisauskas S."/>
            <person name="Kim Y."/>
            <person name="Blasche S."/>
        </authorList>
    </citation>
    <scope>NUCLEOTIDE SEQUENCE [LARGE SCALE GENOMIC DNA]</scope>
    <source>
        <strain evidence="8 9">KR</strain>
    </source>
</reference>
<dbReference type="InterPro" id="IPR040079">
    <property type="entry name" value="Glutathione_S-Trfase"/>
</dbReference>
<dbReference type="Pfam" id="PF02798">
    <property type="entry name" value="GST_N"/>
    <property type="match status" value="1"/>
</dbReference>
<dbReference type="SUPFAM" id="SSF52833">
    <property type="entry name" value="Thioredoxin-like"/>
    <property type="match status" value="1"/>
</dbReference>
<evidence type="ECO:0000256" key="4">
    <source>
        <dbReference type="SAM" id="MobiDB-lite"/>
    </source>
</evidence>
<dbReference type="EMBL" id="PUHQ01000049">
    <property type="protein sequence ID" value="KAG0659905.1"/>
    <property type="molecule type" value="Genomic_DNA"/>
</dbReference>
<evidence type="ECO:0000256" key="1">
    <source>
        <dbReference type="ARBA" id="ARBA00022768"/>
    </source>
</evidence>
<dbReference type="GO" id="GO:0005634">
    <property type="term" value="C:nucleus"/>
    <property type="evidence" value="ECO:0007669"/>
    <property type="project" value="TreeGrafter"/>
</dbReference>
<dbReference type="PROSITE" id="PS50404">
    <property type="entry name" value="GST_NTER"/>
    <property type="match status" value="1"/>
</dbReference>
<feature type="compositionally biased region" description="Basic and acidic residues" evidence="4">
    <location>
        <begin position="341"/>
        <end position="359"/>
    </location>
</feature>
<protein>
    <recommendedName>
        <fullName evidence="10">Elongation factor 1-gamma</fullName>
    </recommendedName>
</protein>
<dbReference type="InterPro" id="IPR001662">
    <property type="entry name" value="EF1B_G_C"/>
</dbReference>
<feature type="domain" description="GST N-terminal" evidence="6">
    <location>
        <begin position="126"/>
        <end position="205"/>
    </location>
</feature>
<evidence type="ECO:0000259" key="6">
    <source>
        <dbReference type="PROSITE" id="PS50404"/>
    </source>
</evidence>
<dbReference type="PROSITE" id="PS50040">
    <property type="entry name" value="EF1G_C"/>
    <property type="match status" value="1"/>
</dbReference>
<evidence type="ECO:0000313" key="8">
    <source>
        <dbReference type="EMBL" id="KAG0659905.1"/>
    </source>
</evidence>
<dbReference type="InterPro" id="IPR036433">
    <property type="entry name" value="EF1B_G_C_sf"/>
</dbReference>
<dbReference type="Gene3D" id="1.20.1050.10">
    <property type="match status" value="1"/>
</dbReference>
<dbReference type="SUPFAM" id="SSF89942">
    <property type="entry name" value="eEF1-gamma domain"/>
    <property type="match status" value="1"/>
</dbReference>
<dbReference type="InterPro" id="IPR050802">
    <property type="entry name" value="EF-GSTs"/>
</dbReference>
<dbReference type="Gene3D" id="3.30.70.1010">
    <property type="entry name" value="Translation elongation factor EF1B, gamma chain, conserved domain"/>
    <property type="match status" value="1"/>
</dbReference>
<dbReference type="Proteomes" id="UP000777482">
    <property type="component" value="Unassembled WGS sequence"/>
</dbReference>
<dbReference type="PANTHER" id="PTHR43986">
    <property type="entry name" value="ELONGATION FACTOR 1-GAMMA"/>
    <property type="match status" value="1"/>
</dbReference>
<feature type="region of interest" description="Disordered" evidence="4">
    <location>
        <begin position="33"/>
        <end position="70"/>
    </location>
</feature>
<dbReference type="Gene3D" id="3.40.30.10">
    <property type="entry name" value="Glutaredoxin"/>
    <property type="match status" value="1"/>
</dbReference>
<dbReference type="SUPFAM" id="SSF47616">
    <property type="entry name" value="GST C-terminal domain-like"/>
    <property type="match status" value="1"/>
</dbReference>
<dbReference type="AlphaFoldDB" id="A0A9P6W1U2"/>
<comment type="caution">
    <text evidence="8">The sequence shown here is derived from an EMBL/GenBank/DDBJ whole genome shotgun (WGS) entry which is preliminary data.</text>
</comment>
<evidence type="ECO:0000313" key="9">
    <source>
        <dbReference type="Proteomes" id="UP000777482"/>
    </source>
</evidence>
<evidence type="ECO:0000259" key="5">
    <source>
        <dbReference type="PROSITE" id="PS50040"/>
    </source>
</evidence>
<dbReference type="InterPro" id="IPR010987">
    <property type="entry name" value="Glutathione-S-Trfase_C-like"/>
</dbReference>
<dbReference type="SFLD" id="SFLDS00019">
    <property type="entry name" value="Glutathione_Transferase_(cytos"/>
    <property type="match status" value="1"/>
</dbReference>
<sequence>MAPQALSSPMWVAQTLGNGYPAPTPEGDPGLDEGIAKPWLGRGGGWGTPPRRRPKLATTCSSTRRRKGAKDRLGCDSGIGLACLCGLRVPCEVERSQDDGVELRAPTIATKRTTIALPPQDEQTADRLYGGKLQFGPRVLPARLAAKYEGADVQFEEVNPFKGLPAGYTDKFPLGLVPALEQGDFKLTECIAVASYIARENKANLHGKTQEDHADVLRWMSFSNGDLMSLYSWFLPLVDSSRPYLKPTVEAAKAKALKSLDYLEKVLADRTFLVGDRITLADLHVYSVLGPAFATVLDADFRKSHPNVTRHFQTVAHQPQVLEVVGQEPTLCEKAAVYTPPKKEEKPKAAPAPKEDKPKAAPAPAADEVPAEAPKPKHPCEALGPAKSFPLDEWKRQYSNNDTPVAMKWLDEHYDETAAQEYSFCRADFKYNEELTQTFMSANQVTGLHTRLEGSRKYLFGNMLVYGTANNSKIIGVYMFRGSNIEDIFSVAPDWESYEFTPLDYKKDREFIEKVWSWEGEVDGLTCADGKTFK</sequence>
<dbReference type="InterPro" id="IPR004046">
    <property type="entry name" value="GST_C"/>
</dbReference>
<dbReference type="SMART" id="SM01183">
    <property type="entry name" value="EF1G"/>
    <property type="match status" value="1"/>
</dbReference>
<dbReference type="GO" id="GO:0005737">
    <property type="term" value="C:cytoplasm"/>
    <property type="evidence" value="ECO:0007669"/>
    <property type="project" value="TreeGrafter"/>
</dbReference>
<evidence type="ECO:0000256" key="3">
    <source>
        <dbReference type="PROSITE-ProRule" id="PRU00519"/>
    </source>
</evidence>
<dbReference type="CDD" id="cd03181">
    <property type="entry name" value="GST_C_EF1Bgamma_like"/>
    <property type="match status" value="1"/>
</dbReference>
<dbReference type="InterPro" id="IPR036249">
    <property type="entry name" value="Thioredoxin-like_sf"/>
</dbReference>
<evidence type="ECO:0000256" key="2">
    <source>
        <dbReference type="ARBA" id="ARBA00022917"/>
    </source>
</evidence>
<feature type="domain" description="GST C-terminal" evidence="7">
    <location>
        <begin position="209"/>
        <end position="341"/>
    </location>
</feature>
<dbReference type="Pfam" id="PF00043">
    <property type="entry name" value="GST_C"/>
    <property type="match status" value="1"/>
</dbReference>
<dbReference type="GO" id="GO:0003746">
    <property type="term" value="F:translation elongation factor activity"/>
    <property type="evidence" value="ECO:0007669"/>
    <property type="project" value="UniProtKB-UniRule"/>
</dbReference>
<dbReference type="InterPro" id="IPR036282">
    <property type="entry name" value="Glutathione-S-Trfase_C_sf"/>
</dbReference>
<evidence type="ECO:0008006" key="10">
    <source>
        <dbReference type="Google" id="ProtNLM"/>
    </source>
</evidence>
<proteinExistence type="predicted"/>
<dbReference type="PANTHER" id="PTHR43986:SF1">
    <property type="entry name" value="ELONGATION FACTOR 1-GAMMA"/>
    <property type="match status" value="1"/>
</dbReference>
<feature type="region of interest" description="Disordered" evidence="4">
    <location>
        <begin position="336"/>
        <end position="384"/>
    </location>
</feature>
<dbReference type="FunFam" id="3.30.70.1010:FF:000001">
    <property type="entry name" value="Elongation factor 1-gamma 1"/>
    <property type="match status" value="1"/>
</dbReference>
<organism evidence="8 9">
    <name type="scientific">Rhodotorula mucilaginosa</name>
    <name type="common">Yeast</name>
    <name type="synonym">Rhodotorula rubra</name>
    <dbReference type="NCBI Taxonomy" id="5537"/>
    <lineage>
        <taxon>Eukaryota</taxon>
        <taxon>Fungi</taxon>
        <taxon>Dikarya</taxon>
        <taxon>Basidiomycota</taxon>
        <taxon>Pucciniomycotina</taxon>
        <taxon>Microbotryomycetes</taxon>
        <taxon>Sporidiobolales</taxon>
        <taxon>Sporidiobolaceae</taxon>
        <taxon>Rhodotorula</taxon>
    </lineage>
</organism>
<feature type="compositionally biased region" description="Low complexity" evidence="4">
    <location>
        <begin position="360"/>
        <end position="372"/>
    </location>
</feature>
<accession>A0A9P6W1U2</accession>
<dbReference type="Pfam" id="PF00647">
    <property type="entry name" value="EF1G"/>
    <property type="match status" value="1"/>
</dbReference>
<keyword evidence="2 3" id="KW-0648">Protein biosynthesis</keyword>
<keyword evidence="1 3" id="KW-0251">Elongation factor</keyword>
<evidence type="ECO:0000259" key="7">
    <source>
        <dbReference type="PROSITE" id="PS50405"/>
    </source>
</evidence>
<dbReference type="InterPro" id="IPR004045">
    <property type="entry name" value="Glutathione_S-Trfase_N"/>
</dbReference>